<dbReference type="SUPFAM" id="SSF52540">
    <property type="entry name" value="P-loop containing nucleoside triphosphate hydrolases"/>
    <property type="match status" value="1"/>
</dbReference>
<evidence type="ECO:0000256" key="3">
    <source>
        <dbReference type="ARBA" id="ARBA00022692"/>
    </source>
</evidence>
<evidence type="ECO:0000256" key="1">
    <source>
        <dbReference type="ARBA" id="ARBA00008575"/>
    </source>
</evidence>
<dbReference type="CDD" id="cd03223">
    <property type="entry name" value="ABCD_peroxisomal_ALDP"/>
    <property type="match status" value="1"/>
</dbReference>
<dbReference type="GO" id="GO:0042760">
    <property type="term" value="P:very long-chain fatty acid catabolic process"/>
    <property type="evidence" value="ECO:0007669"/>
    <property type="project" value="TreeGrafter"/>
</dbReference>
<dbReference type="SUPFAM" id="SSF90123">
    <property type="entry name" value="ABC transporter transmembrane region"/>
    <property type="match status" value="1"/>
</dbReference>
<proteinExistence type="inferred from homology"/>
<dbReference type="Proteomes" id="UP000301737">
    <property type="component" value="Unassembled WGS sequence"/>
</dbReference>
<accession>A0A4C2E3K5</accession>
<evidence type="ECO:0000313" key="13">
    <source>
        <dbReference type="Proteomes" id="UP000301737"/>
    </source>
</evidence>
<comment type="caution">
    <text evidence="12">The sequence shown here is derived from an EMBL/GenBank/DDBJ whole genome shotgun (WGS) entry which is preliminary data.</text>
</comment>
<feature type="compositionally biased region" description="Basic and acidic residues" evidence="8">
    <location>
        <begin position="45"/>
        <end position="57"/>
    </location>
</feature>
<evidence type="ECO:0000256" key="4">
    <source>
        <dbReference type="ARBA" id="ARBA00022741"/>
    </source>
</evidence>
<dbReference type="InterPro" id="IPR003593">
    <property type="entry name" value="AAA+_ATPase"/>
</dbReference>
<keyword evidence="7 9" id="KW-0472">Membrane</keyword>
<dbReference type="OrthoDB" id="422637at2759"/>
<evidence type="ECO:0000259" key="10">
    <source>
        <dbReference type="PROSITE" id="PS50893"/>
    </source>
</evidence>
<feature type="compositionally biased region" description="Polar residues" evidence="8">
    <location>
        <begin position="795"/>
        <end position="811"/>
    </location>
</feature>
<dbReference type="GO" id="GO:0015910">
    <property type="term" value="P:long-chain fatty acid import into peroxisome"/>
    <property type="evidence" value="ECO:0007669"/>
    <property type="project" value="TreeGrafter"/>
</dbReference>
<dbReference type="InterPro" id="IPR027417">
    <property type="entry name" value="P-loop_NTPase"/>
</dbReference>
<dbReference type="GO" id="GO:0005524">
    <property type="term" value="F:ATP binding"/>
    <property type="evidence" value="ECO:0007669"/>
    <property type="project" value="UniProtKB-KW"/>
</dbReference>
<dbReference type="GO" id="GO:0005324">
    <property type="term" value="F:long-chain fatty acid transmembrane transporter activity"/>
    <property type="evidence" value="ECO:0007669"/>
    <property type="project" value="TreeGrafter"/>
</dbReference>
<dbReference type="PANTHER" id="PTHR11384">
    <property type="entry name" value="ATP-BINDING CASSETTE, SUB-FAMILY D MEMBER"/>
    <property type="match status" value="1"/>
</dbReference>
<dbReference type="InterPro" id="IPR011527">
    <property type="entry name" value="ABC1_TM_dom"/>
</dbReference>
<dbReference type="GO" id="GO:0005778">
    <property type="term" value="C:peroxisomal membrane"/>
    <property type="evidence" value="ECO:0007669"/>
    <property type="project" value="TreeGrafter"/>
</dbReference>
<evidence type="ECO:0000256" key="2">
    <source>
        <dbReference type="ARBA" id="ARBA00022448"/>
    </source>
</evidence>
<feature type="domain" description="ABC transmembrane type-1" evidence="11">
    <location>
        <begin position="135"/>
        <end position="370"/>
    </location>
</feature>
<evidence type="ECO:0000256" key="8">
    <source>
        <dbReference type="SAM" id="MobiDB-lite"/>
    </source>
</evidence>
<dbReference type="InterPro" id="IPR003439">
    <property type="entry name" value="ABC_transporter-like_ATP-bd"/>
</dbReference>
<keyword evidence="5" id="KW-0067">ATP-binding</keyword>
<evidence type="ECO:0000259" key="11">
    <source>
        <dbReference type="PROSITE" id="PS50929"/>
    </source>
</evidence>
<evidence type="ECO:0000256" key="9">
    <source>
        <dbReference type="SAM" id="Phobius"/>
    </source>
</evidence>
<dbReference type="Gene3D" id="3.40.50.300">
    <property type="entry name" value="P-loop containing nucleotide triphosphate hydrolases"/>
    <property type="match status" value="1"/>
</dbReference>
<gene>
    <name evidence="12" type="ORF">ZYGM_002898</name>
</gene>
<dbReference type="SMART" id="SM00382">
    <property type="entry name" value="AAA"/>
    <property type="match status" value="1"/>
</dbReference>
<dbReference type="GO" id="GO:0007031">
    <property type="term" value="P:peroxisome organization"/>
    <property type="evidence" value="ECO:0007669"/>
    <property type="project" value="TreeGrafter"/>
</dbReference>
<keyword evidence="4" id="KW-0547">Nucleotide-binding</keyword>
<feature type="transmembrane region" description="Helical" evidence="9">
    <location>
        <begin position="170"/>
        <end position="192"/>
    </location>
</feature>
<sequence>MMAVSEVLFLYRRHRQNILRSSYVLLLFSTLYGLSSGKSTSKAVDRVRKRDDIHGNETEVGGSDDFGTYSSSDNDSTNEKQSSENENEGGINLYDKRNYDKGQHLRKKHNHRHIDFLIRLILRDKKFIMLFLIQAILLVTRTLLSLRVATLDGRIVSSLVKANYSKFIKILLGNWMLLGIPASFVNALIAYTTKWCSLTINKILTTYMLDKYLVDHRTFYSVTASSTASEVQDNLTKDIGTFSNTTSSLLNQLLKPMLDLILCSFRLLSSSSSFMGEGTLALGLVVYVSNRLLRLIQPNFTKLIMKRSTMESWFRSLHSHVHLNNEEIAIMRGESRELASLDYSFYELVLFMNREIKKRFIYDFASSFIIKYSWGAAGLVLCSIPIFFKDKIIVADEDVTADFITNRRLLMTASGSLGRFVELKKSIQQLRGVWLRLKNFGDLLDSYSDPQKSRPDDGVILEYDQKKIIFENIPLVTPAGQVLIWELNFELKQGDHLLIIGPNGCGKSSLFRILGGLWPIRLSLEGKPTRAVIPPSMSNDECSIFYLPQKPYMGSMTTFREQIIYPDTIAQFEKRFHGNYSKGDKHLAKILSTLELEDLISENMALVMVNASDNREEANSSVEPREAFDLKRNWSEELSIGIQQRLAMARMYYHRPKFAVLDECTSAVSPEMEQKMYSTAQRLGTSLVSVCHRTSLWHFHNYLLKFDGKGGYRFGKFDPEERLASENKLMELNTLLDQRVPMWEKRLKDLMVVRRSNVIRKSQSELTQSPSPQQNPSAATKVPFSGDQRLPVNPSVATQSQGVNSVLLRSSDSQEKTNAPVDGI</sequence>
<dbReference type="AlphaFoldDB" id="A0A4C2E3K5"/>
<evidence type="ECO:0000256" key="5">
    <source>
        <dbReference type="ARBA" id="ARBA00022840"/>
    </source>
</evidence>
<keyword evidence="2" id="KW-0813">Transport</keyword>
<comment type="similarity">
    <text evidence="1">Belongs to the ABC transporter superfamily. ABCD family. Peroxisomal fatty acyl CoA transporter (TC 3.A.1.203) subfamily.</text>
</comment>
<dbReference type="Pfam" id="PF06472">
    <property type="entry name" value="ABC_membrane_2"/>
    <property type="match status" value="1"/>
</dbReference>
<evidence type="ECO:0000256" key="6">
    <source>
        <dbReference type="ARBA" id="ARBA00022989"/>
    </source>
</evidence>
<feature type="transmembrane region" description="Helical" evidence="9">
    <location>
        <begin position="127"/>
        <end position="150"/>
    </location>
</feature>
<keyword evidence="6 9" id="KW-1133">Transmembrane helix</keyword>
<dbReference type="Pfam" id="PF00005">
    <property type="entry name" value="ABC_tran"/>
    <property type="match status" value="1"/>
</dbReference>
<dbReference type="EMBL" id="BIMX01000006">
    <property type="protein sequence ID" value="GCE98695.1"/>
    <property type="molecule type" value="Genomic_DNA"/>
</dbReference>
<reference evidence="12 13" key="1">
    <citation type="submission" date="2019-01" db="EMBL/GenBank/DDBJ databases">
        <title>Draft Genome Sequencing of Zygosaccharomyces mellis Ca-7.</title>
        <authorList>
            <person name="Shiwa Y."/>
            <person name="Kanesaki Y."/>
            <person name="Ishige T."/>
            <person name="Mura K."/>
            <person name="Hori T."/>
            <person name="Tamura T."/>
        </authorList>
    </citation>
    <scope>NUCLEOTIDE SEQUENCE [LARGE SCALE GENOMIC DNA]</scope>
    <source>
        <strain evidence="12 13">Ca-7</strain>
    </source>
</reference>
<evidence type="ECO:0008006" key="14">
    <source>
        <dbReference type="Google" id="ProtNLM"/>
    </source>
</evidence>
<feature type="region of interest" description="Disordered" evidence="8">
    <location>
        <begin position="45"/>
        <end position="94"/>
    </location>
</feature>
<keyword evidence="3 9" id="KW-0812">Transmembrane</keyword>
<evidence type="ECO:0000256" key="7">
    <source>
        <dbReference type="ARBA" id="ARBA00023136"/>
    </source>
</evidence>
<protein>
    <recommendedName>
        <fullName evidence="14">ATP-binding cassette long-chain fatty acid transporter pxa1</fullName>
    </recommendedName>
</protein>
<dbReference type="PROSITE" id="PS50893">
    <property type="entry name" value="ABC_TRANSPORTER_2"/>
    <property type="match status" value="1"/>
</dbReference>
<keyword evidence="13" id="KW-1185">Reference proteome</keyword>
<feature type="region of interest" description="Disordered" evidence="8">
    <location>
        <begin position="761"/>
        <end position="824"/>
    </location>
</feature>
<dbReference type="GO" id="GO:0006635">
    <property type="term" value="P:fatty acid beta-oxidation"/>
    <property type="evidence" value="ECO:0007669"/>
    <property type="project" value="TreeGrafter"/>
</dbReference>
<feature type="domain" description="ABC transporter" evidence="10">
    <location>
        <begin position="468"/>
        <end position="733"/>
    </location>
</feature>
<dbReference type="InterPro" id="IPR050835">
    <property type="entry name" value="ABC_transporter_sub-D"/>
</dbReference>
<dbReference type="GO" id="GO:0016887">
    <property type="term" value="F:ATP hydrolysis activity"/>
    <property type="evidence" value="ECO:0007669"/>
    <property type="project" value="InterPro"/>
</dbReference>
<dbReference type="PROSITE" id="PS50929">
    <property type="entry name" value="ABC_TM1F"/>
    <property type="match status" value="1"/>
</dbReference>
<feature type="compositionally biased region" description="Polar residues" evidence="8">
    <location>
        <begin position="761"/>
        <end position="778"/>
    </location>
</feature>
<dbReference type="PANTHER" id="PTHR11384:SF69">
    <property type="entry name" value="PEROXISOMAL LONG-CHAIN FATTY ACID IMPORT PROTEIN 1"/>
    <property type="match status" value="1"/>
</dbReference>
<organism evidence="12 13">
    <name type="scientific">Zygosaccharomyces mellis</name>
    <dbReference type="NCBI Taxonomy" id="42258"/>
    <lineage>
        <taxon>Eukaryota</taxon>
        <taxon>Fungi</taxon>
        <taxon>Dikarya</taxon>
        <taxon>Ascomycota</taxon>
        <taxon>Saccharomycotina</taxon>
        <taxon>Saccharomycetes</taxon>
        <taxon>Saccharomycetales</taxon>
        <taxon>Saccharomycetaceae</taxon>
        <taxon>Zygosaccharomyces</taxon>
    </lineage>
</organism>
<dbReference type="GO" id="GO:0140359">
    <property type="term" value="F:ABC-type transporter activity"/>
    <property type="evidence" value="ECO:0007669"/>
    <property type="project" value="InterPro"/>
</dbReference>
<name>A0A4C2E3K5_9SACH</name>
<evidence type="ECO:0000313" key="12">
    <source>
        <dbReference type="EMBL" id="GCE98695.1"/>
    </source>
</evidence>
<dbReference type="InterPro" id="IPR036640">
    <property type="entry name" value="ABC1_TM_sf"/>
</dbReference>